<keyword evidence="3 5" id="KW-1133">Transmembrane helix</keyword>
<organism evidence="6 7">
    <name type="scientific">Legionella clemsonensis</name>
    <dbReference type="NCBI Taxonomy" id="1867846"/>
    <lineage>
        <taxon>Bacteria</taxon>
        <taxon>Pseudomonadati</taxon>
        <taxon>Pseudomonadota</taxon>
        <taxon>Gammaproteobacteria</taxon>
        <taxon>Legionellales</taxon>
        <taxon>Legionellaceae</taxon>
        <taxon>Legionella</taxon>
    </lineage>
</organism>
<dbReference type="GO" id="GO:0009403">
    <property type="term" value="P:toxin biosynthetic process"/>
    <property type="evidence" value="ECO:0007669"/>
    <property type="project" value="InterPro"/>
</dbReference>
<keyword evidence="4 5" id="KW-0472">Membrane</keyword>
<dbReference type="EMBL" id="CP016397">
    <property type="protein sequence ID" value="ASQ45763.1"/>
    <property type="molecule type" value="Genomic_DNA"/>
</dbReference>
<evidence type="ECO:0000256" key="5">
    <source>
        <dbReference type="SAM" id="Phobius"/>
    </source>
</evidence>
<evidence type="ECO:0000256" key="2">
    <source>
        <dbReference type="ARBA" id="ARBA00022692"/>
    </source>
</evidence>
<dbReference type="GO" id="GO:0016020">
    <property type="term" value="C:membrane"/>
    <property type="evidence" value="ECO:0007669"/>
    <property type="project" value="UniProtKB-SubCell"/>
</dbReference>
<evidence type="ECO:0000256" key="1">
    <source>
        <dbReference type="ARBA" id="ARBA00004141"/>
    </source>
</evidence>
<dbReference type="Pfam" id="PF02674">
    <property type="entry name" value="Colicin_V"/>
    <property type="match status" value="1"/>
</dbReference>
<protein>
    <submittedName>
        <fullName evidence="6">Colicin V production protein</fullName>
    </submittedName>
</protein>
<evidence type="ECO:0000256" key="4">
    <source>
        <dbReference type="ARBA" id="ARBA00023136"/>
    </source>
</evidence>
<proteinExistence type="predicted"/>
<sequence length="215" mass="23931">MQWYWIDLLIVAVIGLSVLTGLIRGFIKELIALAVWVLAIWLAFSYSQTLDPWLQQYIQDKTARTVTAFILILIATLIAGGIVNAILSFILKRSGLSGTDRILGMGFGFVRGIFIIALIMLVVRMTSLPYQQYASNSTFYAKFEPVVNWLYDLMPEFIKQIKVFDHPLQLPSTGSGIQLPANTTPQPGGQIYLQQGQPNKEGLLTNSDAFELSDA</sequence>
<keyword evidence="2 5" id="KW-0812">Transmembrane</keyword>
<gene>
    <name evidence="6" type="primary">cvpA</name>
    <name evidence="6" type="ORF">clem_06040</name>
</gene>
<dbReference type="OrthoDB" id="9810601at2"/>
<evidence type="ECO:0000313" key="6">
    <source>
        <dbReference type="EMBL" id="ASQ45763.1"/>
    </source>
</evidence>
<keyword evidence="7" id="KW-1185">Reference proteome</keyword>
<dbReference type="KEGG" id="lcd:clem_06040"/>
<evidence type="ECO:0000313" key="7">
    <source>
        <dbReference type="Proteomes" id="UP000201728"/>
    </source>
</evidence>
<accession>A0A222P1P9</accession>
<dbReference type="InterPro" id="IPR052719">
    <property type="entry name" value="CvpA-like"/>
</dbReference>
<dbReference type="PANTHER" id="PTHR36926">
    <property type="entry name" value="COLICIN V PRODUCTION PROTEIN"/>
    <property type="match status" value="1"/>
</dbReference>
<dbReference type="Proteomes" id="UP000201728">
    <property type="component" value="Chromosome"/>
</dbReference>
<feature type="transmembrane region" description="Helical" evidence="5">
    <location>
        <begin position="30"/>
        <end position="48"/>
    </location>
</feature>
<feature type="transmembrane region" description="Helical" evidence="5">
    <location>
        <begin position="102"/>
        <end position="123"/>
    </location>
</feature>
<dbReference type="AlphaFoldDB" id="A0A222P1P9"/>
<reference evidence="7" key="1">
    <citation type="submission" date="2016-07" db="EMBL/GenBank/DDBJ databases">
        <authorList>
            <person name="Florea S."/>
            <person name="Webb J.S."/>
            <person name="Jaromczyk J."/>
            <person name="Schardl C.L."/>
        </authorList>
    </citation>
    <scope>NUCLEOTIDE SEQUENCE [LARGE SCALE GENOMIC DNA]</scope>
    <source>
        <strain evidence="7">CDC-D5610</strain>
    </source>
</reference>
<dbReference type="PANTHER" id="PTHR36926:SF1">
    <property type="entry name" value="COLICIN V PRODUCTION PROTEIN"/>
    <property type="match status" value="1"/>
</dbReference>
<comment type="subcellular location">
    <subcellularLocation>
        <location evidence="1">Membrane</location>
        <topology evidence="1">Multi-pass membrane protein</topology>
    </subcellularLocation>
</comment>
<dbReference type="InterPro" id="IPR003825">
    <property type="entry name" value="Colicin-V_CvpA"/>
</dbReference>
<feature type="transmembrane region" description="Helical" evidence="5">
    <location>
        <begin position="6"/>
        <end position="23"/>
    </location>
</feature>
<feature type="transmembrane region" description="Helical" evidence="5">
    <location>
        <begin position="68"/>
        <end position="90"/>
    </location>
</feature>
<evidence type="ECO:0000256" key="3">
    <source>
        <dbReference type="ARBA" id="ARBA00022989"/>
    </source>
</evidence>
<name>A0A222P1P9_9GAMM</name>